<feature type="domain" description="Copper amine oxidase-like N-terminal" evidence="2">
    <location>
        <begin position="64"/>
        <end position="156"/>
    </location>
</feature>
<dbReference type="OrthoDB" id="2029085at2"/>
<dbReference type="EMBL" id="VNJI01000019">
    <property type="protein sequence ID" value="TVY08913.1"/>
    <property type="molecule type" value="Genomic_DNA"/>
</dbReference>
<evidence type="ECO:0000259" key="2">
    <source>
        <dbReference type="Pfam" id="PF07833"/>
    </source>
</evidence>
<sequence>MNYRMNQRIAAIAALSISLMGGSAYAAEATPQPIKAIVISAPMAQEQLQVTVNGAPLSVGGFKLADAKESMLPLRSVAEALGFTLTWNAETMSADLVKGNLQASVVTGEDRYAMNKMSKPLGTASALVDSKLFVPAAFVSEMLQAQVSVNESTVSISSAGKIKTATTKGIITALQNKDGHQTVRINGVGTDGIVLNVSKDTLFASANSTDTTVQFSDLTIGTEIEVEHSMAMTMSLPPQTAAYLITIVSKPEAADFIGTSGSIEEVRTSEDGVTSLLIKGAGLTEQSQSAIVLQLTDKTSLVGKDGQPIDKSVLVKGAKVIGFYNGVLTKSLPPIGKAAKIVLQASAE</sequence>
<dbReference type="Gene3D" id="3.30.457.10">
    <property type="entry name" value="Copper amine oxidase-like, N-terminal domain"/>
    <property type="match status" value="1"/>
</dbReference>
<proteinExistence type="predicted"/>
<feature type="chain" id="PRO_5021713447" evidence="1">
    <location>
        <begin position="27"/>
        <end position="348"/>
    </location>
</feature>
<evidence type="ECO:0000313" key="3">
    <source>
        <dbReference type="EMBL" id="TVY08913.1"/>
    </source>
</evidence>
<dbReference type="Pfam" id="PF07833">
    <property type="entry name" value="Cu_amine_oxidN1"/>
    <property type="match status" value="1"/>
</dbReference>
<dbReference type="InterPro" id="IPR036582">
    <property type="entry name" value="Mao_N_sf"/>
</dbReference>
<comment type="caution">
    <text evidence="3">The sequence shown here is derived from an EMBL/GenBank/DDBJ whole genome shotgun (WGS) entry which is preliminary data.</text>
</comment>
<gene>
    <name evidence="3" type="ORF">FPZ49_16725</name>
</gene>
<keyword evidence="4" id="KW-1185">Reference proteome</keyword>
<reference evidence="3 4" key="1">
    <citation type="submission" date="2019-07" db="EMBL/GenBank/DDBJ databases">
        <authorList>
            <person name="Kim J."/>
        </authorList>
    </citation>
    <scope>NUCLEOTIDE SEQUENCE [LARGE SCALE GENOMIC DNA]</scope>
    <source>
        <strain evidence="3 4">JC52</strain>
    </source>
</reference>
<dbReference type="Proteomes" id="UP000317036">
    <property type="component" value="Unassembled WGS sequence"/>
</dbReference>
<name>A0A559K9Z3_9BACL</name>
<organism evidence="3 4">
    <name type="scientific">Paenibacillus cremeus</name>
    <dbReference type="NCBI Taxonomy" id="2163881"/>
    <lineage>
        <taxon>Bacteria</taxon>
        <taxon>Bacillati</taxon>
        <taxon>Bacillota</taxon>
        <taxon>Bacilli</taxon>
        <taxon>Bacillales</taxon>
        <taxon>Paenibacillaceae</taxon>
        <taxon>Paenibacillus</taxon>
    </lineage>
</organism>
<dbReference type="AlphaFoldDB" id="A0A559K9Z3"/>
<keyword evidence="1" id="KW-0732">Signal</keyword>
<evidence type="ECO:0000313" key="4">
    <source>
        <dbReference type="Proteomes" id="UP000317036"/>
    </source>
</evidence>
<accession>A0A559K9Z3</accession>
<dbReference type="InterPro" id="IPR012854">
    <property type="entry name" value="Cu_amine_oxidase-like_N"/>
</dbReference>
<evidence type="ECO:0000256" key="1">
    <source>
        <dbReference type="SAM" id="SignalP"/>
    </source>
</evidence>
<feature type="signal peptide" evidence="1">
    <location>
        <begin position="1"/>
        <end position="26"/>
    </location>
</feature>
<protein>
    <submittedName>
        <fullName evidence="3">Copper amine oxidase N-terminal domain-containing protein</fullName>
    </submittedName>
</protein>
<dbReference type="SUPFAM" id="SSF55383">
    <property type="entry name" value="Copper amine oxidase, domain N"/>
    <property type="match status" value="1"/>
</dbReference>
<dbReference type="RefSeq" id="WP_144848785.1">
    <property type="nucleotide sequence ID" value="NZ_VNJI01000019.1"/>
</dbReference>